<evidence type="ECO:0000313" key="2">
    <source>
        <dbReference type="EMBL" id="KAH3750082.1"/>
    </source>
</evidence>
<sequence length="103" mass="11558">MYYTTCHFKAMLLRRKKNNSEEYFLSIAYGTLEGLKEHLRHRGNANLAGAGGISLLHKAVEEGNIQKVSLLINYNCNVSISDKEGNTPLHNAIRIGSLQEQKL</sequence>
<proteinExistence type="predicted"/>
<evidence type="ECO:0000313" key="3">
    <source>
        <dbReference type="Proteomes" id="UP000828390"/>
    </source>
</evidence>
<dbReference type="PROSITE" id="PS50088">
    <property type="entry name" value="ANK_REPEAT"/>
    <property type="match status" value="1"/>
</dbReference>
<dbReference type="EMBL" id="JAIWYP010000010">
    <property type="protein sequence ID" value="KAH3750082.1"/>
    <property type="molecule type" value="Genomic_DNA"/>
</dbReference>
<dbReference type="InterPro" id="IPR002110">
    <property type="entry name" value="Ankyrin_rpt"/>
</dbReference>
<dbReference type="PROSITE" id="PS50297">
    <property type="entry name" value="ANK_REP_REGION"/>
    <property type="match status" value="1"/>
</dbReference>
<dbReference type="AlphaFoldDB" id="A0A9D4DL76"/>
<dbReference type="InterPro" id="IPR036770">
    <property type="entry name" value="Ankyrin_rpt-contain_sf"/>
</dbReference>
<dbReference type="Pfam" id="PF12796">
    <property type="entry name" value="Ank_2"/>
    <property type="match status" value="1"/>
</dbReference>
<comment type="caution">
    <text evidence="2">The sequence shown here is derived from an EMBL/GenBank/DDBJ whole genome shotgun (WGS) entry which is preliminary data.</text>
</comment>
<reference evidence="2" key="1">
    <citation type="journal article" date="2019" name="bioRxiv">
        <title>The Genome of the Zebra Mussel, Dreissena polymorpha: A Resource for Invasive Species Research.</title>
        <authorList>
            <person name="McCartney M.A."/>
            <person name="Auch B."/>
            <person name="Kono T."/>
            <person name="Mallez S."/>
            <person name="Zhang Y."/>
            <person name="Obille A."/>
            <person name="Becker A."/>
            <person name="Abrahante J.E."/>
            <person name="Garbe J."/>
            <person name="Badalamenti J.P."/>
            <person name="Herman A."/>
            <person name="Mangelson H."/>
            <person name="Liachko I."/>
            <person name="Sullivan S."/>
            <person name="Sone E.D."/>
            <person name="Koren S."/>
            <person name="Silverstein K.A.T."/>
            <person name="Beckman K.B."/>
            <person name="Gohl D.M."/>
        </authorList>
    </citation>
    <scope>NUCLEOTIDE SEQUENCE</scope>
    <source>
        <strain evidence="2">Duluth1</strain>
        <tissue evidence="2">Whole animal</tissue>
    </source>
</reference>
<dbReference type="Proteomes" id="UP000828390">
    <property type="component" value="Unassembled WGS sequence"/>
</dbReference>
<feature type="repeat" description="ANK" evidence="1">
    <location>
        <begin position="51"/>
        <end position="83"/>
    </location>
</feature>
<accession>A0A9D4DL76</accession>
<dbReference type="SUPFAM" id="SSF48403">
    <property type="entry name" value="Ankyrin repeat"/>
    <property type="match status" value="1"/>
</dbReference>
<gene>
    <name evidence="2" type="ORF">DPMN_184598</name>
</gene>
<name>A0A9D4DL76_DREPO</name>
<reference evidence="2" key="2">
    <citation type="submission" date="2020-11" db="EMBL/GenBank/DDBJ databases">
        <authorList>
            <person name="McCartney M.A."/>
            <person name="Auch B."/>
            <person name="Kono T."/>
            <person name="Mallez S."/>
            <person name="Becker A."/>
            <person name="Gohl D.M."/>
            <person name="Silverstein K.A.T."/>
            <person name="Koren S."/>
            <person name="Bechman K.B."/>
            <person name="Herman A."/>
            <person name="Abrahante J.E."/>
            <person name="Garbe J."/>
        </authorList>
    </citation>
    <scope>NUCLEOTIDE SEQUENCE</scope>
    <source>
        <strain evidence="2">Duluth1</strain>
        <tissue evidence="2">Whole animal</tissue>
    </source>
</reference>
<keyword evidence="3" id="KW-1185">Reference proteome</keyword>
<protein>
    <submittedName>
        <fullName evidence="2">Uncharacterized protein</fullName>
    </submittedName>
</protein>
<keyword evidence="1" id="KW-0040">ANK repeat</keyword>
<organism evidence="2 3">
    <name type="scientific">Dreissena polymorpha</name>
    <name type="common">Zebra mussel</name>
    <name type="synonym">Mytilus polymorpha</name>
    <dbReference type="NCBI Taxonomy" id="45954"/>
    <lineage>
        <taxon>Eukaryota</taxon>
        <taxon>Metazoa</taxon>
        <taxon>Spiralia</taxon>
        <taxon>Lophotrochozoa</taxon>
        <taxon>Mollusca</taxon>
        <taxon>Bivalvia</taxon>
        <taxon>Autobranchia</taxon>
        <taxon>Heteroconchia</taxon>
        <taxon>Euheterodonta</taxon>
        <taxon>Imparidentia</taxon>
        <taxon>Neoheterodontei</taxon>
        <taxon>Myida</taxon>
        <taxon>Dreissenoidea</taxon>
        <taxon>Dreissenidae</taxon>
        <taxon>Dreissena</taxon>
    </lineage>
</organism>
<dbReference type="Gene3D" id="1.25.40.20">
    <property type="entry name" value="Ankyrin repeat-containing domain"/>
    <property type="match status" value="1"/>
</dbReference>
<evidence type="ECO:0000256" key="1">
    <source>
        <dbReference type="PROSITE-ProRule" id="PRU00023"/>
    </source>
</evidence>